<evidence type="ECO:0000259" key="2">
    <source>
        <dbReference type="Pfam" id="PF13354"/>
    </source>
</evidence>
<keyword evidence="3" id="KW-0378">Hydrolase</keyword>
<dbReference type="GO" id="GO:0030655">
    <property type="term" value="P:beta-lactam antibiotic catabolic process"/>
    <property type="evidence" value="ECO:0007669"/>
    <property type="project" value="InterPro"/>
</dbReference>
<name>A0A840NTT8_9ACTN</name>
<protein>
    <submittedName>
        <fullName evidence="3">Beta-lactamase class A</fullName>
        <ecNumber evidence="3">3.5.2.6</ecNumber>
    </submittedName>
</protein>
<evidence type="ECO:0000313" key="3">
    <source>
        <dbReference type="EMBL" id="MBB5130672.1"/>
    </source>
</evidence>
<sequence length="272" mass="28504">MIVAMSVPGEIAIHDDVELPLASTGKLLPLATAARMIASGELDPAAEVEVLEEDLCGGSGLLTALSGRRWTLTDLALLTASVSDNTATNALLRTLGLERVAEEAARLGFVRTRVLDRIREPRLPSDPPAFAVGTADELARFAARLDGAEPWTRLLLGWMAHNTDRSMVPAVLPHDPEDRELPEAPQHGRFWVANKTGIDQGVRADVGVVVGARRIGYAVLASGPAGAEFALAERVRQAGISIRSLAVTPAPEDPHGAASASAGGSRAALRAG</sequence>
<dbReference type="Proteomes" id="UP000578449">
    <property type="component" value="Unassembled WGS sequence"/>
</dbReference>
<accession>A0A840NTT8</accession>
<dbReference type="InterPro" id="IPR045155">
    <property type="entry name" value="Beta-lactam_cat"/>
</dbReference>
<dbReference type="AlphaFoldDB" id="A0A840NTT8"/>
<reference evidence="3 4" key="1">
    <citation type="submission" date="2020-08" db="EMBL/GenBank/DDBJ databases">
        <title>Genomic Encyclopedia of Type Strains, Phase IV (KMG-IV): sequencing the most valuable type-strain genomes for metagenomic binning, comparative biology and taxonomic classification.</title>
        <authorList>
            <person name="Goeker M."/>
        </authorList>
    </citation>
    <scope>NUCLEOTIDE SEQUENCE [LARGE SCALE GENOMIC DNA]</scope>
    <source>
        <strain evidence="3 4">DSM 45615</strain>
    </source>
</reference>
<organism evidence="3 4">
    <name type="scientific">Thermocatellispora tengchongensis</name>
    <dbReference type="NCBI Taxonomy" id="1073253"/>
    <lineage>
        <taxon>Bacteria</taxon>
        <taxon>Bacillati</taxon>
        <taxon>Actinomycetota</taxon>
        <taxon>Actinomycetes</taxon>
        <taxon>Streptosporangiales</taxon>
        <taxon>Streptosporangiaceae</taxon>
        <taxon>Thermocatellispora</taxon>
    </lineage>
</organism>
<dbReference type="EC" id="3.5.2.6" evidence="3"/>
<dbReference type="InterPro" id="IPR000871">
    <property type="entry name" value="Beta-lactam_class-A"/>
</dbReference>
<comment type="caution">
    <text evidence="3">The sequence shown here is derived from an EMBL/GenBank/DDBJ whole genome shotgun (WGS) entry which is preliminary data.</text>
</comment>
<keyword evidence="4" id="KW-1185">Reference proteome</keyword>
<dbReference type="GO" id="GO:0046677">
    <property type="term" value="P:response to antibiotic"/>
    <property type="evidence" value="ECO:0007669"/>
    <property type="project" value="InterPro"/>
</dbReference>
<dbReference type="PANTHER" id="PTHR35333:SF3">
    <property type="entry name" value="BETA-LACTAMASE-TYPE TRANSPEPTIDASE FOLD CONTAINING PROTEIN"/>
    <property type="match status" value="1"/>
</dbReference>
<gene>
    <name evidence="3" type="ORF">HNP84_000360</name>
</gene>
<dbReference type="InterPro" id="IPR012338">
    <property type="entry name" value="Beta-lactam/transpept-like"/>
</dbReference>
<evidence type="ECO:0000313" key="4">
    <source>
        <dbReference type="Proteomes" id="UP000578449"/>
    </source>
</evidence>
<proteinExistence type="predicted"/>
<feature type="domain" description="Beta-lactamase class A catalytic" evidence="2">
    <location>
        <begin position="10"/>
        <end position="220"/>
    </location>
</feature>
<feature type="region of interest" description="Disordered" evidence="1">
    <location>
        <begin position="248"/>
        <end position="272"/>
    </location>
</feature>
<feature type="compositionally biased region" description="Low complexity" evidence="1">
    <location>
        <begin position="256"/>
        <end position="272"/>
    </location>
</feature>
<dbReference type="EMBL" id="JACHGN010000001">
    <property type="protein sequence ID" value="MBB5130672.1"/>
    <property type="molecule type" value="Genomic_DNA"/>
</dbReference>
<dbReference type="Pfam" id="PF13354">
    <property type="entry name" value="Beta-lactamase2"/>
    <property type="match status" value="1"/>
</dbReference>
<evidence type="ECO:0000256" key="1">
    <source>
        <dbReference type="SAM" id="MobiDB-lite"/>
    </source>
</evidence>
<dbReference type="PANTHER" id="PTHR35333">
    <property type="entry name" value="BETA-LACTAMASE"/>
    <property type="match status" value="1"/>
</dbReference>
<dbReference type="SUPFAM" id="SSF56601">
    <property type="entry name" value="beta-lactamase/transpeptidase-like"/>
    <property type="match status" value="1"/>
</dbReference>
<dbReference type="GO" id="GO:0008800">
    <property type="term" value="F:beta-lactamase activity"/>
    <property type="evidence" value="ECO:0007669"/>
    <property type="project" value="UniProtKB-EC"/>
</dbReference>
<dbReference type="Gene3D" id="3.40.710.10">
    <property type="entry name" value="DD-peptidase/beta-lactamase superfamily"/>
    <property type="match status" value="1"/>
</dbReference>
<dbReference type="RefSeq" id="WP_185047529.1">
    <property type="nucleotide sequence ID" value="NZ_BAABIX010000006.1"/>
</dbReference>